<dbReference type="PANTHER" id="PTHR47331:SF6">
    <property type="entry name" value="DOUBLECORTIN DOMAIN-CONTAINING PROTEIN"/>
    <property type="match status" value="1"/>
</dbReference>
<evidence type="ECO:0000256" key="2">
    <source>
        <dbReference type="SAM" id="MobiDB-lite"/>
    </source>
</evidence>
<feature type="compositionally biased region" description="Basic and acidic residues" evidence="2">
    <location>
        <begin position="157"/>
        <end position="169"/>
    </location>
</feature>
<dbReference type="PROSITE" id="PS50994">
    <property type="entry name" value="INTEGRASE"/>
    <property type="match status" value="1"/>
</dbReference>
<dbReference type="GO" id="GO:0003676">
    <property type="term" value="F:nucleic acid binding"/>
    <property type="evidence" value="ECO:0007669"/>
    <property type="project" value="InterPro"/>
</dbReference>
<evidence type="ECO:0000313" key="5">
    <source>
        <dbReference type="Proteomes" id="UP001174136"/>
    </source>
</evidence>
<sequence>MEAQTTQMDEKTVSVASSKRTSSSKHSVASAAAKARAAAEAARTRVTYGQKELELKKQRAKLDLEKATLEADLEALGLEKAAAAANAEAEILEAAARFEYEDIGSVIRSDVSSQVIKQRTEAYLDHQAQTSFSPNTPAPNTLPSPYIKKTQPLTTREAPELSPIHRHDGSPTTPMHTKASAIAPAANMIDFAKYLARRELVTTGLTKFDDRPESFRAWQSSFLNATQDLDLTASEELDLLVKWLGKESSEHIKRMRAVHVTNPEAALQMSWTRLRECYATPEVIESALFKRLDNFPRLTSRENIKLRELSDLLMELLSAKDDGYLPGLSYLDTPRGINPIVEKLPINLQEKWLSTGSRYKERCAVSYPPFSFFADFVNGEAKARNDPSFVVMNNSRTPFRNDRPIAKHDGVRTTIAVHKTDLSAAAGPSSMYRTEMENKHSGDPAKYCPLHNKAHPLEKCRAFKMKPLTERKGLLRDHRRCFRCCSATHMAKDCSVKLKCFECESDRHCTAMHPDIHLSPAVSSVTEPDTEQQNNTPSEVTSRCTEVCGEGLPARSCAKICLVQVFPQGQKERSVKMYAILDDQSNRSLARAEFFQHFGIQGNASPYLMRTCAGTVEMTGRKAVGFQVQAINGEVCLDLPPLIECNEITSNRSEIPSPEVALSHTHLRPVAPYIPEPDPEAQILILLGRDIIRVHKVRQQISGPHDAPFAQRLDLGWVIVGEVCIDSAHKPTVAVFKTNVLQNGRPSYLMPCQKHISVKEKVSYGGEHRLGTSTHLSSCSDNGVAAQDKLGCSVFMRTENDDKPALSFEDETFLKVMEKEFHRDEKNSWTAPLPFRSPRPRLPNNRAQALSRLHSLRRTLSKNPEMKEQFVAFMEKLFVNGHAEEAPLLPESAECWYLPIFGVYHPQKPGQIRVVFDSSAQEDGISLNNVLLSGPDLNNSLLGVLLRFRKELIALTADIQQMFYGFLVREDHRDYLRFLWHNDNDLNKEVKEFRMRVHVFGNSPSPAVAIYGLRRAAEEGEQKYGSDSRHFVERHFYVDDGLISLPSETEAIDLLKRTQASLAESNLKLHKIASNSVTVMQAFTPDDLAADLRDLGLDKEELPVQRSLGLCWNIDFDTFTFKVAVNDKPFTRRGVLSTVNSLFDPLGFVAPVTIKGRALLRELSADIHEWDTELPADKLNKWETWKESLKDLSALHLPRSYIPQSLSSATYTELCLFSDASNWAIGAVAYLRVVMTDGQCRETFKLVDPETDADVRPQLTTLATCISECKLTSGRFQRFSTWGSLLRAVSFLIHQTRSFRSDSPATCKGWHRCGRLRTPEELTAAKRFILTSVQRDAYPEEYIALQVDREISRTSAILNLDPSMNDGLLRIGGRLRHASISPEVRNPIILPKQSHVTTLLVNHYHMKVEHQGRQFTEGAIRAAGLWIVAGKRLISSVLHRCVTCRKLRGRLEVQKMADLPPERLSSSAPFTYVGLDVFGPWEVLTRRTRGGAAQSKRWAILFTCMSTRAVHIEVIDSMDTASCINALRRFFALRGPAKQLRSDRGTNFIGASSELGMRPDDPKQTSTLKYLHENGCTWEFNPPHASHMGGVWERMIGVTRRILDSMLLRTKHTHLTHDVLCTLMAEVCAIINARPLVPVSSDPSSPMLLTPAMLLTQKPGVSPPHGSFGDKDLFKCQWRQVQALANEFWSRWRTEYLHTLQPRRKWHTACRNLEVGDIVLLKQSDSPRNEWPMGLVTTTSPSSDGKVRKVEVRTTSHDKIKTFLRPITEVVLLLAKESQRSNQDN</sequence>
<protein>
    <recommendedName>
        <fullName evidence="3">Integrase catalytic domain-containing protein</fullName>
    </recommendedName>
</protein>
<dbReference type="CDD" id="cd01644">
    <property type="entry name" value="RT_pepA17"/>
    <property type="match status" value="1"/>
</dbReference>
<dbReference type="Pfam" id="PF18701">
    <property type="entry name" value="DUF5641"/>
    <property type="match status" value="1"/>
</dbReference>
<dbReference type="InterPro" id="IPR001584">
    <property type="entry name" value="Integrase_cat-core"/>
</dbReference>
<evidence type="ECO:0000313" key="4">
    <source>
        <dbReference type="EMBL" id="KAK0132103.1"/>
    </source>
</evidence>
<keyword evidence="5" id="KW-1185">Reference proteome</keyword>
<dbReference type="Pfam" id="PF05380">
    <property type="entry name" value="Peptidase_A17"/>
    <property type="match status" value="1"/>
</dbReference>
<feature type="region of interest" description="Disordered" evidence="2">
    <location>
        <begin position="128"/>
        <end position="176"/>
    </location>
</feature>
<comment type="caution">
    <text evidence="4">The sequence shown here is derived from an EMBL/GenBank/DDBJ whole genome shotgun (WGS) entry which is preliminary data.</text>
</comment>
<reference evidence="4" key="1">
    <citation type="journal article" date="2023" name="Front. Mar. Sci.">
        <title>A new Merluccius polli reference genome to investigate the effects of global change in West African waters.</title>
        <authorList>
            <person name="Mateo J.L."/>
            <person name="Blanco-Fernandez C."/>
            <person name="Garcia-Vazquez E."/>
            <person name="Machado-Schiaffino G."/>
        </authorList>
    </citation>
    <scope>NUCLEOTIDE SEQUENCE</scope>
    <source>
        <strain evidence="4">C29</strain>
        <tissue evidence="4">Fin</tissue>
    </source>
</reference>
<evidence type="ECO:0000256" key="1">
    <source>
        <dbReference type="SAM" id="Coils"/>
    </source>
</evidence>
<dbReference type="Proteomes" id="UP001174136">
    <property type="component" value="Unassembled WGS sequence"/>
</dbReference>
<dbReference type="Gene3D" id="3.30.420.10">
    <property type="entry name" value="Ribonuclease H-like superfamily/Ribonuclease H"/>
    <property type="match status" value="1"/>
</dbReference>
<organism evidence="4 5">
    <name type="scientific">Merluccius polli</name>
    <name type="common">Benguela hake</name>
    <name type="synonym">Merluccius cadenati</name>
    <dbReference type="NCBI Taxonomy" id="89951"/>
    <lineage>
        <taxon>Eukaryota</taxon>
        <taxon>Metazoa</taxon>
        <taxon>Chordata</taxon>
        <taxon>Craniata</taxon>
        <taxon>Vertebrata</taxon>
        <taxon>Euteleostomi</taxon>
        <taxon>Actinopterygii</taxon>
        <taxon>Neopterygii</taxon>
        <taxon>Teleostei</taxon>
        <taxon>Neoteleostei</taxon>
        <taxon>Acanthomorphata</taxon>
        <taxon>Zeiogadaria</taxon>
        <taxon>Gadariae</taxon>
        <taxon>Gadiformes</taxon>
        <taxon>Gadoidei</taxon>
        <taxon>Merlucciidae</taxon>
        <taxon>Merluccius</taxon>
    </lineage>
</organism>
<dbReference type="InterPro" id="IPR040676">
    <property type="entry name" value="DUF5641"/>
</dbReference>
<dbReference type="InterPro" id="IPR012337">
    <property type="entry name" value="RNaseH-like_sf"/>
</dbReference>
<dbReference type="SUPFAM" id="SSF56672">
    <property type="entry name" value="DNA/RNA polymerases"/>
    <property type="match status" value="1"/>
</dbReference>
<feature type="coiled-coil region" evidence="1">
    <location>
        <begin position="50"/>
        <end position="95"/>
    </location>
</feature>
<dbReference type="EMBL" id="JAOPHQ010006292">
    <property type="protein sequence ID" value="KAK0132103.1"/>
    <property type="molecule type" value="Genomic_DNA"/>
</dbReference>
<feature type="domain" description="Integrase catalytic" evidence="3">
    <location>
        <begin position="1465"/>
        <end position="1659"/>
    </location>
</feature>
<evidence type="ECO:0000259" key="3">
    <source>
        <dbReference type="PROSITE" id="PS50994"/>
    </source>
</evidence>
<accession>A0AA47M1U9</accession>
<gene>
    <name evidence="4" type="ORF">N1851_033106</name>
</gene>
<dbReference type="GO" id="GO:0015074">
    <property type="term" value="P:DNA integration"/>
    <property type="evidence" value="ECO:0007669"/>
    <property type="project" value="InterPro"/>
</dbReference>
<dbReference type="SUPFAM" id="SSF53098">
    <property type="entry name" value="Ribonuclease H-like"/>
    <property type="match status" value="1"/>
</dbReference>
<dbReference type="InterPro" id="IPR008042">
    <property type="entry name" value="Retrotrans_Pao"/>
</dbReference>
<feature type="compositionally biased region" description="Low complexity" evidence="2">
    <location>
        <begin position="13"/>
        <end position="36"/>
    </location>
</feature>
<keyword evidence="1" id="KW-0175">Coiled coil</keyword>
<dbReference type="PANTHER" id="PTHR47331">
    <property type="entry name" value="PHD-TYPE DOMAIN-CONTAINING PROTEIN"/>
    <property type="match status" value="1"/>
</dbReference>
<dbReference type="InterPro" id="IPR036397">
    <property type="entry name" value="RNaseH_sf"/>
</dbReference>
<dbReference type="InterPro" id="IPR043502">
    <property type="entry name" value="DNA/RNA_pol_sf"/>
</dbReference>
<name>A0AA47M1U9_MERPO</name>
<feature type="region of interest" description="Disordered" evidence="2">
    <location>
        <begin position="1"/>
        <end position="36"/>
    </location>
</feature>
<proteinExistence type="predicted"/>